<dbReference type="Proteomes" id="UP000295578">
    <property type="component" value="Unassembled WGS sequence"/>
</dbReference>
<organism evidence="2 3">
    <name type="scientific">Actinomadura darangshiensis</name>
    <dbReference type="NCBI Taxonomy" id="705336"/>
    <lineage>
        <taxon>Bacteria</taxon>
        <taxon>Bacillati</taxon>
        <taxon>Actinomycetota</taxon>
        <taxon>Actinomycetes</taxon>
        <taxon>Streptosporangiales</taxon>
        <taxon>Thermomonosporaceae</taxon>
        <taxon>Actinomadura</taxon>
    </lineage>
</organism>
<evidence type="ECO:0000313" key="2">
    <source>
        <dbReference type="EMBL" id="TDD87945.1"/>
    </source>
</evidence>
<sequence length="128" mass="14017">MMNSSETAVREVLGRLYEAWADNDADAFADLYVEDATVVMPGMFHQGRPAVRDFMAKAFAGPLKGSRGIDEPQDIRVDGDTAVIVSKAGIIMAGEEELPSDRERIATWVLSRRDGRWLVSAYANAPAN</sequence>
<dbReference type="AlphaFoldDB" id="A0A4R5BPT3"/>
<protein>
    <submittedName>
        <fullName evidence="2">SgcJ/EcaC family oxidoreductase</fullName>
    </submittedName>
</protein>
<keyword evidence="3" id="KW-1185">Reference proteome</keyword>
<accession>A0A4R5BPT3</accession>
<gene>
    <name evidence="2" type="ORF">E1293_06915</name>
</gene>
<evidence type="ECO:0000259" key="1">
    <source>
        <dbReference type="Pfam" id="PF13577"/>
    </source>
</evidence>
<proteinExistence type="predicted"/>
<reference evidence="2 3" key="1">
    <citation type="submission" date="2019-03" db="EMBL/GenBank/DDBJ databases">
        <title>Draft genome sequences of novel Actinobacteria.</title>
        <authorList>
            <person name="Sahin N."/>
            <person name="Ay H."/>
            <person name="Saygin H."/>
        </authorList>
    </citation>
    <scope>NUCLEOTIDE SEQUENCE [LARGE SCALE GENOMIC DNA]</scope>
    <source>
        <strain evidence="2 3">DSM 45941</strain>
    </source>
</reference>
<dbReference type="Gene3D" id="3.10.450.50">
    <property type="match status" value="1"/>
</dbReference>
<name>A0A4R5BPT3_9ACTN</name>
<evidence type="ECO:0000313" key="3">
    <source>
        <dbReference type="Proteomes" id="UP000295578"/>
    </source>
</evidence>
<dbReference type="NCBIfam" id="TIGR02246">
    <property type="entry name" value="SgcJ/EcaC family oxidoreductase"/>
    <property type="match status" value="1"/>
</dbReference>
<dbReference type="RefSeq" id="WP_132195020.1">
    <property type="nucleotide sequence ID" value="NZ_SMKY01000020.1"/>
</dbReference>
<dbReference type="OrthoDB" id="582586at2"/>
<dbReference type="InterPro" id="IPR011944">
    <property type="entry name" value="Steroid_delta5-4_isomerase"/>
</dbReference>
<dbReference type="EMBL" id="SMKY01000020">
    <property type="protein sequence ID" value="TDD87945.1"/>
    <property type="molecule type" value="Genomic_DNA"/>
</dbReference>
<feature type="domain" description="SnoaL-like" evidence="1">
    <location>
        <begin position="5"/>
        <end position="121"/>
    </location>
</feature>
<dbReference type="SUPFAM" id="SSF54427">
    <property type="entry name" value="NTF2-like"/>
    <property type="match status" value="1"/>
</dbReference>
<dbReference type="InterPro" id="IPR032710">
    <property type="entry name" value="NTF2-like_dom_sf"/>
</dbReference>
<dbReference type="CDD" id="cd00531">
    <property type="entry name" value="NTF2_like"/>
    <property type="match status" value="1"/>
</dbReference>
<dbReference type="InterPro" id="IPR037401">
    <property type="entry name" value="SnoaL-like"/>
</dbReference>
<dbReference type="Pfam" id="PF13577">
    <property type="entry name" value="SnoaL_4"/>
    <property type="match status" value="1"/>
</dbReference>
<comment type="caution">
    <text evidence="2">The sequence shown here is derived from an EMBL/GenBank/DDBJ whole genome shotgun (WGS) entry which is preliminary data.</text>
</comment>